<dbReference type="PANTHER" id="PTHR43585">
    <property type="entry name" value="FUMIPYRROLE BIOSYNTHESIS PROTEIN C"/>
    <property type="match status" value="1"/>
</dbReference>
<protein>
    <submittedName>
        <fullName evidence="6">Biotin carboxylase</fullName>
    </submittedName>
</protein>
<organism evidence="6 7">
    <name type="scientific">Cellulomonas iranensis</name>
    <dbReference type="NCBI Taxonomy" id="76862"/>
    <lineage>
        <taxon>Bacteria</taxon>
        <taxon>Bacillati</taxon>
        <taxon>Actinomycetota</taxon>
        <taxon>Actinomycetes</taxon>
        <taxon>Micrococcales</taxon>
        <taxon>Cellulomonadaceae</taxon>
        <taxon>Cellulomonas</taxon>
    </lineage>
</organism>
<dbReference type="Pfam" id="PF18603">
    <property type="entry name" value="LAL_C2"/>
    <property type="match status" value="1"/>
</dbReference>
<comment type="caution">
    <text evidence="6">The sequence shown here is derived from an EMBL/GenBank/DDBJ whole genome shotgun (WGS) entry which is preliminary data.</text>
</comment>
<reference evidence="6 7" key="1">
    <citation type="submission" date="2023-07" db="EMBL/GenBank/DDBJ databases">
        <title>Sequencing the genomes of 1000 actinobacteria strains.</title>
        <authorList>
            <person name="Klenk H.-P."/>
        </authorList>
    </citation>
    <scope>NUCLEOTIDE SEQUENCE [LARGE SCALE GENOMIC DNA]</scope>
    <source>
        <strain evidence="6 7">DSM 14785</strain>
    </source>
</reference>
<dbReference type="RefSeq" id="WP_070320016.1">
    <property type="nucleotide sequence ID" value="NZ_CP194061.1"/>
</dbReference>
<evidence type="ECO:0000313" key="7">
    <source>
        <dbReference type="Proteomes" id="UP001240250"/>
    </source>
</evidence>
<dbReference type="Gene3D" id="3.30.470.20">
    <property type="entry name" value="ATP-grasp fold, B domain"/>
    <property type="match status" value="1"/>
</dbReference>
<accession>A0ABU0GJB5</accession>
<dbReference type="InterPro" id="IPR040570">
    <property type="entry name" value="LAL_C2"/>
</dbReference>
<dbReference type="PANTHER" id="PTHR43585:SF2">
    <property type="entry name" value="ATP-GRASP ENZYME FSQD"/>
    <property type="match status" value="1"/>
</dbReference>
<dbReference type="InterPro" id="IPR052032">
    <property type="entry name" value="ATP-dep_AA_Ligase"/>
</dbReference>
<evidence type="ECO:0000259" key="5">
    <source>
        <dbReference type="PROSITE" id="PS50975"/>
    </source>
</evidence>
<keyword evidence="3 4" id="KW-0067">ATP-binding</keyword>
<proteinExistence type="predicted"/>
<evidence type="ECO:0000256" key="2">
    <source>
        <dbReference type="ARBA" id="ARBA00022741"/>
    </source>
</evidence>
<evidence type="ECO:0000256" key="4">
    <source>
        <dbReference type="PROSITE-ProRule" id="PRU00409"/>
    </source>
</evidence>
<name>A0ABU0GJB5_9CELL</name>
<dbReference type="InterPro" id="IPR011761">
    <property type="entry name" value="ATP-grasp"/>
</dbReference>
<dbReference type="Proteomes" id="UP001240250">
    <property type="component" value="Unassembled WGS sequence"/>
</dbReference>
<dbReference type="PROSITE" id="PS50975">
    <property type="entry name" value="ATP_GRASP"/>
    <property type="match status" value="1"/>
</dbReference>
<sequence length="405" mass="42556">MTSTVLMVGCGVMGEPYLRAAARRGLRVALVETAARAATLAREHACVVATEEVPDGVAASDVAWVRPALALAERMRPVAVLPFAEHQVVAAAAVQRVLGLPGTGLDAALVSRDKSLQRALLRSADVGHPRSVVAAPLASFTDLDEIGLPVVVKALSSSGSDGVELVRDAAGWRDVVARRGAEPVLLEQYVTAQEYSWEAVVQHGQVRVDNVTRKTTTGPPEFVELAHEVAFGRRDPVLAAAARDLGAAVVRGMGMQDGIVSVEFRYDDGHDVPVLMEAMVRMPGDHIVDAICVAAGFDWFDAVLGVLLGEELVVPADAVARESAVVYAVAPQEGVLQGTGFDAVAALPGVRSARQRIPDGAQVRPPRSSADRLGAVLLDCGDHAALLAALDRTRGLLREAVLVTP</sequence>
<evidence type="ECO:0000256" key="1">
    <source>
        <dbReference type="ARBA" id="ARBA00022598"/>
    </source>
</evidence>
<keyword evidence="1" id="KW-0436">Ligase</keyword>
<evidence type="ECO:0000313" key="6">
    <source>
        <dbReference type="EMBL" id="MDQ0424642.1"/>
    </source>
</evidence>
<keyword evidence="2 4" id="KW-0547">Nucleotide-binding</keyword>
<evidence type="ECO:0000256" key="3">
    <source>
        <dbReference type="ARBA" id="ARBA00022840"/>
    </source>
</evidence>
<feature type="domain" description="ATP-grasp" evidence="5">
    <location>
        <begin position="118"/>
        <end position="308"/>
    </location>
</feature>
<dbReference type="EMBL" id="JAUSVM010000001">
    <property type="protein sequence ID" value="MDQ0424642.1"/>
    <property type="molecule type" value="Genomic_DNA"/>
</dbReference>
<dbReference type="SUPFAM" id="SSF56059">
    <property type="entry name" value="Glutathione synthetase ATP-binding domain-like"/>
    <property type="match status" value="1"/>
</dbReference>
<keyword evidence="7" id="KW-1185">Reference proteome</keyword>
<gene>
    <name evidence="6" type="ORF">JO380_001023</name>
</gene>